<evidence type="ECO:0000256" key="1">
    <source>
        <dbReference type="SAM" id="MobiDB-lite"/>
    </source>
</evidence>
<accession>A0A0H5RCE6</accession>
<proteinExistence type="predicted"/>
<evidence type="ECO:0000313" key="2">
    <source>
        <dbReference type="EMBL" id="CRZ11703.1"/>
    </source>
</evidence>
<name>A0A0H5RCE6_9EUKA</name>
<reference evidence="2" key="1">
    <citation type="submission" date="2015-04" db="EMBL/GenBank/DDBJ databases">
        <title>The genome sequence of the plant pathogenic Rhizarian Plasmodiophora brassicae reveals insights in its biotrophic life cycle and the origin of chitin synthesis.</title>
        <authorList>
            <person name="Schwelm A."/>
            <person name="Fogelqvist J."/>
            <person name="Knaust A."/>
            <person name="Julke S."/>
            <person name="Lilja T."/>
            <person name="Dhandapani V."/>
            <person name="Bonilla-Rosso G."/>
            <person name="Karlsson M."/>
            <person name="Shevchenko A."/>
            <person name="Choi S.R."/>
            <person name="Kim H.G."/>
            <person name="Park J.Y."/>
            <person name="Lim Y.P."/>
            <person name="Ludwig-Muller J."/>
            <person name="Dixelius C."/>
        </authorList>
    </citation>
    <scope>NUCLEOTIDE SEQUENCE</scope>
    <source>
        <tissue evidence="2">Potato root galls</tissue>
    </source>
</reference>
<feature type="region of interest" description="Disordered" evidence="1">
    <location>
        <begin position="57"/>
        <end position="116"/>
    </location>
</feature>
<feature type="compositionally biased region" description="Basic and acidic residues" evidence="1">
    <location>
        <begin position="78"/>
        <end position="96"/>
    </location>
</feature>
<sequence length="116" mass="12737">MAGPGTETDRTNQLGLALEPPPAAGCFLAEKPRSEFSSDPMSRCRCYRFLVEVHGGGPAAASTTSHGNPTLSMGVCNSERKARTDAVERRRHDIRPEGSGQFFKRELRQIGRRHRG</sequence>
<organism evidence="2">
    <name type="scientific">Spongospora subterranea</name>
    <dbReference type="NCBI Taxonomy" id="70186"/>
    <lineage>
        <taxon>Eukaryota</taxon>
        <taxon>Sar</taxon>
        <taxon>Rhizaria</taxon>
        <taxon>Endomyxa</taxon>
        <taxon>Phytomyxea</taxon>
        <taxon>Plasmodiophorida</taxon>
        <taxon>Plasmodiophoridae</taxon>
        <taxon>Spongospora</taxon>
    </lineage>
</organism>
<dbReference type="AlphaFoldDB" id="A0A0H5RCE6"/>
<protein>
    <submittedName>
        <fullName evidence="2">Uncharacterized protein</fullName>
    </submittedName>
</protein>
<feature type="compositionally biased region" description="Polar residues" evidence="1">
    <location>
        <begin position="61"/>
        <end position="71"/>
    </location>
</feature>
<dbReference type="EMBL" id="HACM01011261">
    <property type="protein sequence ID" value="CRZ11703.1"/>
    <property type="molecule type" value="Transcribed_RNA"/>
</dbReference>